<dbReference type="Proteomes" id="UP000807353">
    <property type="component" value="Unassembled WGS sequence"/>
</dbReference>
<keyword evidence="1" id="KW-0812">Transmembrane</keyword>
<sequence>MGAQRWPIDIVLSIQIVHCVALTMFYLGSPHFHHFPVLIWLSHTCSAHPHSQLSHQLTPVYRNLDFYVSYKL</sequence>
<dbReference type="AlphaFoldDB" id="A0A9P5Y6V0"/>
<organism evidence="2 3">
    <name type="scientific">Collybia nuda</name>
    <dbReference type="NCBI Taxonomy" id="64659"/>
    <lineage>
        <taxon>Eukaryota</taxon>
        <taxon>Fungi</taxon>
        <taxon>Dikarya</taxon>
        <taxon>Basidiomycota</taxon>
        <taxon>Agaricomycotina</taxon>
        <taxon>Agaricomycetes</taxon>
        <taxon>Agaricomycetidae</taxon>
        <taxon>Agaricales</taxon>
        <taxon>Tricholomatineae</taxon>
        <taxon>Clitocybaceae</taxon>
        <taxon>Collybia</taxon>
    </lineage>
</organism>
<dbReference type="EMBL" id="MU150253">
    <property type="protein sequence ID" value="KAF9464642.1"/>
    <property type="molecule type" value="Genomic_DNA"/>
</dbReference>
<evidence type="ECO:0000313" key="2">
    <source>
        <dbReference type="EMBL" id="KAF9464642.1"/>
    </source>
</evidence>
<keyword evidence="3" id="KW-1185">Reference proteome</keyword>
<evidence type="ECO:0000256" key="1">
    <source>
        <dbReference type="SAM" id="Phobius"/>
    </source>
</evidence>
<accession>A0A9P5Y6V0</accession>
<name>A0A9P5Y6V0_9AGAR</name>
<reference evidence="2" key="1">
    <citation type="submission" date="2020-11" db="EMBL/GenBank/DDBJ databases">
        <authorList>
            <consortium name="DOE Joint Genome Institute"/>
            <person name="Ahrendt S."/>
            <person name="Riley R."/>
            <person name="Andreopoulos W."/>
            <person name="Labutti K."/>
            <person name="Pangilinan J."/>
            <person name="Ruiz-Duenas F.J."/>
            <person name="Barrasa J.M."/>
            <person name="Sanchez-Garcia M."/>
            <person name="Camarero S."/>
            <person name="Miyauchi S."/>
            <person name="Serrano A."/>
            <person name="Linde D."/>
            <person name="Babiker R."/>
            <person name="Drula E."/>
            <person name="Ayuso-Fernandez I."/>
            <person name="Pacheco R."/>
            <person name="Padilla G."/>
            <person name="Ferreira P."/>
            <person name="Barriuso J."/>
            <person name="Kellner H."/>
            <person name="Castanera R."/>
            <person name="Alfaro M."/>
            <person name="Ramirez L."/>
            <person name="Pisabarro A.G."/>
            <person name="Kuo A."/>
            <person name="Tritt A."/>
            <person name="Lipzen A."/>
            <person name="He G."/>
            <person name="Yan M."/>
            <person name="Ng V."/>
            <person name="Cullen D."/>
            <person name="Martin F."/>
            <person name="Rosso M.-N."/>
            <person name="Henrissat B."/>
            <person name="Hibbett D."/>
            <person name="Martinez A.T."/>
            <person name="Grigoriev I.V."/>
        </authorList>
    </citation>
    <scope>NUCLEOTIDE SEQUENCE</scope>
    <source>
        <strain evidence="2">CBS 247.69</strain>
    </source>
</reference>
<gene>
    <name evidence="2" type="ORF">BDZ94DRAFT_480940</name>
</gene>
<feature type="transmembrane region" description="Helical" evidence="1">
    <location>
        <begin position="6"/>
        <end position="27"/>
    </location>
</feature>
<protein>
    <submittedName>
        <fullName evidence="2">Uncharacterized protein</fullName>
    </submittedName>
</protein>
<keyword evidence="1" id="KW-0472">Membrane</keyword>
<proteinExistence type="predicted"/>
<keyword evidence="1" id="KW-1133">Transmembrane helix</keyword>
<evidence type="ECO:0000313" key="3">
    <source>
        <dbReference type="Proteomes" id="UP000807353"/>
    </source>
</evidence>
<comment type="caution">
    <text evidence="2">The sequence shown here is derived from an EMBL/GenBank/DDBJ whole genome shotgun (WGS) entry which is preliminary data.</text>
</comment>